<accession>A0ABS5HF78</accession>
<proteinExistence type="predicted"/>
<gene>
    <name evidence="1" type="ORF">J9B83_15455</name>
</gene>
<dbReference type="Proteomes" id="UP000679722">
    <property type="component" value="Unassembled WGS sequence"/>
</dbReference>
<organism evidence="1 2">
    <name type="scientific">Marinomonas vulgaris</name>
    <dbReference type="NCBI Taxonomy" id="2823372"/>
    <lineage>
        <taxon>Bacteria</taxon>
        <taxon>Pseudomonadati</taxon>
        <taxon>Pseudomonadota</taxon>
        <taxon>Gammaproteobacteria</taxon>
        <taxon>Oceanospirillales</taxon>
        <taxon>Oceanospirillaceae</taxon>
        <taxon>Marinomonas</taxon>
    </lineage>
</organism>
<reference evidence="2" key="2">
    <citation type="submission" date="2023-07" db="EMBL/GenBank/DDBJ databases">
        <title>Marinomonas vulgaris A79, complete genome.</title>
        <authorList>
            <person name="Ying J.-J."/>
        </authorList>
    </citation>
    <scope>NUCLEOTIDE SEQUENCE [LARGE SCALE GENOMIC DNA]</scope>
    <source>
        <strain evidence="2">A79</strain>
    </source>
</reference>
<dbReference type="EMBL" id="JAGSSV010000045">
    <property type="protein sequence ID" value="MBR7890290.1"/>
    <property type="molecule type" value="Genomic_DNA"/>
</dbReference>
<name>A0ABS5HF78_9GAMM</name>
<keyword evidence="2" id="KW-1185">Reference proteome</keyword>
<sequence length="318" mass="36315">MSNSIQDCLNALAAIRVDTHTLRQVCLTALRYDIQYLPPLFSKDSNLTDDGPVERVLDFTGNEFSPIDVRLNDRINDVWGFTAPPNRVKSSLPRYLGYIALPKEYIDYATSLINSINDNKAQFLANGRQLHKEIGLKQDRITDTLIHSLIIEPTENFELITRPIIDTQHHKVTKVSNRWVIKPSQPKTAKPAEDTIATLETDGKYIIIEAIKQFEILHPGSKYAVRYENPPSPEIRFNYSVDTNINERGLALKRIANSSPLIVLNWDENTQFNGTLKPLDVDYNPTTNTFSVINRKHKENEPVRLLATENWYGFPVKN</sequence>
<comment type="caution">
    <text evidence="1">The sequence shown here is derived from an EMBL/GenBank/DDBJ whole genome shotgun (WGS) entry which is preliminary data.</text>
</comment>
<reference evidence="1 2" key="1">
    <citation type="submission" date="2021-04" db="EMBL/GenBank/DDBJ databases">
        <authorList>
            <person name="Sun C."/>
        </authorList>
    </citation>
    <scope>NUCLEOTIDE SEQUENCE [LARGE SCALE GENOMIC DNA]</scope>
    <source>
        <strain evidence="1 2">A79</strain>
    </source>
</reference>
<evidence type="ECO:0000313" key="2">
    <source>
        <dbReference type="Proteomes" id="UP000679722"/>
    </source>
</evidence>
<protein>
    <submittedName>
        <fullName evidence="1">Uncharacterized protein</fullName>
    </submittedName>
</protein>
<evidence type="ECO:0000313" key="1">
    <source>
        <dbReference type="EMBL" id="MBR7890290.1"/>
    </source>
</evidence>
<dbReference type="RefSeq" id="WP_211537696.1">
    <property type="nucleotide sequence ID" value="NZ_JAGSSV010000045.1"/>
</dbReference>